<sequence>MSQIRTTLITGGNSGIGEALAKRLVDKGQRVVSVGLEKPGWTHDLLAAYCADLTSLEEARAIAQEIGANHAIDCLVHNAGIILPNLLPDAKPEDILELAQLHLGAPMLLTQAALGGMISRRFGRIVFVSSRAAMGAVTRSAYSATKAGVHGMARTWALELASSGITVNVVAPGPILTDNFWGIIPKDSERQERMARNVPVGRLGAREDVAHAVEFFLDERSDFVTGQVLYVCGGTSLVGLGP</sequence>
<accession>A0A4Q0QKV1</accession>
<comment type="caution">
    <text evidence="3">The sequence shown here is derived from an EMBL/GenBank/DDBJ whole genome shotgun (WGS) entry which is preliminary data.</text>
</comment>
<dbReference type="Pfam" id="PF13561">
    <property type="entry name" value="adh_short_C2"/>
    <property type="match status" value="1"/>
</dbReference>
<dbReference type="InterPro" id="IPR020904">
    <property type="entry name" value="Sc_DH/Rdtase_CS"/>
</dbReference>
<dbReference type="GO" id="GO:0016616">
    <property type="term" value="F:oxidoreductase activity, acting on the CH-OH group of donors, NAD or NADP as acceptor"/>
    <property type="evidence" value="ECO:0007669"/>
    <property type="project" value="TreeGrafter"/>
</dbReference>
<dbReference type="RefSeq" id="WP_128934732.1">
    <property type="nucleotide sequence ID" value="NZ_CP022221.1"/>
</dbReference>
<dbReference type="PRINTS" id="PR00081">
    <property type="entry name" value="GDHRDH"/>
</dbReference>
<organism evidence="3 4">
    <name type="scientific">Bradyrhizobium zhanjiangense</name>
    <dbReference type="NCBI Taxonomy" id="1325107"/>
    <lineage>
        <taxon>Bacteria</taxon>
        <taxon>Pseudomonadati</taxon>
        <taxon>Pseudomonadota</taxon>
        <taxon>Alphaproteobacteria</taxon>
        <taxon>Hyphomicrobiales</taxon>
        <taxon>Nitrobacteraceae</taxon>
        <taxon>Bradyrhizobium</taxon>
    </lineage>
</organism>
<evidence type="ECO:0000256" key="1">
    <source>
        <dbReference type="ARBA" id="ARBA00006484"/>
    </source>
</evidence>
<dbReference type="InterPro" id="IPR002347">
    <property type="entry name" value="SDR_fam"/>
</dbReference>
<dbReference type="PRINTS" id="PR00080">
    <property type="entry name" value="SDRFAMILY"/>
</dbReference>
<protein>
    <submittedName>
        <fullName evidence="3">SDR family oxidoreductase</fullName>
    </submittedName>
</protein>
<keyword evidence="2" id="KW-0560">Oxidoreductase</keyword>
<comment type="similarity">
    <text evidence="1">Belongs to the short-chain dehydrogenases/reductases (SDR) family.</text>
</comment>
<dbReference type="GO" id="GO:0030497">
    <property type="term" value="P:fatty acid elongation"/>
    <property type="evidence" value="ECO:0007669"/>
    <property type="project" value="TreeGrafter"/>
</dbReference>
<dbReference type="InterPro" id="IPR036291">
    <property type="entry name" value="NAD(P)-bd_dom_sf"/>
</dbReference>
<name>A0A4Q0QKV1_9BRAD</name>
<dbReference type="FunFam" id="3.40.50.720:FF:000173">
    <property type="entry name" value="3-oxoacyl-[acyl-carrier protein] reductase"/>
    <property type="match status" value="1"/>
</dbReference>
<dbReference type="Gene3D" id="3.40.50.720">
    <property type="entry name" value="NAD(P)-binding Rossmann-like Domain"/>
    <property type="match status" value="1"/>
</dbReference>
<gene>
    <name evidence="3" type="ORF">EAS61_19250</name>
</gene>
<dbReference type="EMBL" id="RKMK01000017">
    <property type="protein sequence ID" value="RXG94639.1"/>
    <property type="molecule type" value="Genomic_DNA"/>
</dbReference>
<reference evidence="3 4" key="1">
    <citation type="submission" date="2018-11" db="EMBL/GenBank/DDBJ databases">
        <title>Bradyrhizobium sp. nov., isolated from effective nodules of peanut in China.</title>
        <authorList>
            <person name="Li Y."/>
        </authorList>
    </citation>
    <scope>NUCLEOTIDE SEQUENCE [LARGE SCALE GENOMIC DNA]</scope>
    <source>
        <strain evidence="3 4">CCBAU 51770</strain>
    </source>
</reference>
<dbReference type="Proteomes" id="UP000290174">
    <property type="component" value="Unassembled WGS sequence"/>
</dbReference>
<dbReference type="AlphaFoldDB" id="A0A4Q0QKV1"/>
<evidence type="ECO:0000313" key="3">
    <source>
        <dbReference type="EMBL" id="RXG94639.1"/>
    </source>
</evidence>
<dbReference type="SUPFAM" id="SSF51735">
    <property type="entry name" value="NAD(P)-binding Rossmann-fold domains"/>
    <property type="match status" value="1"/>
</dbReference>
<dbReference type="CDD" id="cd05233">
    <property type="entry name" value="SDR_c"/>
    <property type="match status" value="1"/>
</dbReference>
<dbReference type="PANTHER" id="PTHR42760">
    <property type="entry name" value="SHORT-CHAIN DEHYDROGENASES/REDUCTASES FAMILY MEMBER"/>
    <property type="match status" value="1"/>
</dbReference>
<evidence type="ECO:0000313" key="4">
    <source>
        <dbReference type="Proteomes" id="UP000290174"/>
    </source>
</evidence>
<proteinExistence type="inferred from homology"/>
<evidence type="ECO:0000256" key="2">
    <source>
        <dbReference type="ARBA" id="ARBA00023002"/>
    </source>
</evidence>
<dbReference type="PANTHER" id="PTHR42760:SF129">
    <property type="entry name" value="OXIDOREDUCTASE"/>
    <property type="match status" value="1"/>
</dbReference>
<dbReference type="PROSITE" id="PS00061">
    <property type="entry name" value="ADH_SHORT"/>
    <property type="match status" value="1"/>
</dbReference>